<name>A0ABS3A3T8_9VIBR</name>
<organism evidence="1 2">
    <name type="scientific">Vibrio neptunius</name>
    <dbReference type="NCBI Taxonomy" id="170651"/>
    <lineage>
        <taxon>Bacteria</taxon>
        <taxon>Pseudomonadati</taxon>
        <taxon>Pseudomonadota</taxon>
        <taxon>Gammaproteobacteria</taxon>
        <taxon>Vibrionales</taxon>
        <taxon>Vibrionaceae</taxon>
        <taxon>Vibrio</taxon>
    </lineage>
</organism>
<dbReference type="InterPro" id="IPR025320">
    <property type="entry name" value="DUF4225"/>
</dbReference>
<sequence length="262" mass="29058">MSSSRGQIGEDEVKMIVRGLLQQANTYSLTHLSDPTIQHEFREQYRLLGKCLLRDYENGILVGERVVRLVRRERQSLIDQALELGVYGLGLVAGIGQLSVGYGGCVTSSIFSIAGASWCSTVGMPMMAHGGNNIYENSHNIAGNVIQNWKGEFTGSYRNRNSMLRKQYHKAASSLGFSKREGDAAYAVVDLASSGYGLVSKKRVVQKWTNMPDSEQLLLFRYFKQDYAKGWRSMSKGSLWFESGANTVTAISVISPYLEGDE</sequence>
<dbReference type="RefSeq" id="WP_206369552.1">
    <property type="nucleotide sequence ID" value="NZ_CAWPTM010000156.1"/>
</dbReference>
<comment type="caution">
    <text evidence="1">The sequence shown here is derived from an EMBL/GenBank/DDBJ whole genome shotgun (WGS) entry which is preliminary data.</text>
</comment>
<protein>
    <submittedName>
        <fullName evidence="1">DUF4225 domain-containing protein</fullName>
    </submittedName>
</protein>
<dbReference type="Proteomes" id="UP000779070">
    <property type="component" value="Unassembled WGS sequence"/>
</dbReference>
<reference evidence="1 2" key="1">
    <citation type="submission" date="2021-02" db="EMBL/GenBank/DDBJ databases">
        <title>Draft Genome Sequences of 5 Vibrio neptunius Strains Isolated From of Bivalve Hatcheries.</title>
        <authorList>
            <person name="Galvis F."/>
            <person name="Barja J.L."/>
            <person name="Lemos M.L."/>
            <person name="Balado M."/>
        </authorList>
    </citation>
    <scope>NUCLEOTIDE SEQUENCE [LARGE SCALE GENOMIC DNA]</scope>
    <source>
        <strain evidence="1 2">PP-145.98</strain>
    </source>
</reference>
<dbReference type="Pfam" id="PF13988">
    <property type="entry name" value="DUF4225"/>
    <property type="match status" value="1"/>
</dbReference>
<evidence type="ECO:0000313" key="1">
    <source>
        <dbReference type="EMBL" id="MBN3577709.1"/>
    </source>
</evidence>
<gene>
    <name evidence="1" type="ORF">JYA62_08460</name>
</gene>
<proteinExistence type="predicted"/>
<evidence type="ECO:0000313" key="2">
    <source>
        <dbReference type="Proteomes" id="UP000779070"/>
    </source>
</evidence>
<keyword evidence="2" id="KW-1185">Reference proteome</keyword>
<dbReference type="EMBL" id="JAFHLB010000008">
    <property type="protein sequence ID" value="MBN3577709.1"/>
    <property type="molecule type" value="Genomic_DNA"/>
</dbReference>
<accession>A0ABS3A3T8</accession>